<dbReference type="InterPro" id="IPR013762">
    <property type="entry name" value="Integrase-like_cat_sf"/>
</dbReference>
<dbReference type="GO" id="GO:0015074">
    <property type="term" value="P:DNA integration"/>
    <property type="evidence" value="ECO:0007669"/>
    <property type="project" value="InterPro"/>
</dbReference>
<protein>
    <recommendedName>
        <fullName evidence="3">Tyr recombinase domain-containing protein</fullName>
    </recommendedName>
</protein>
<dbReference type="InterPro" id="IPR052925">
    <property type="entry name" value="Phage_Integrase-like_Recomb"/>
</dbReference>
<dbReference type="PANTHER" id="PTHR34605">
    <property type="entry name" value="PHAGE_INTEGRASE DOMAIN-CONTAINING PROTEIN"/>
    <property type="match status" value="1"/>
</dbReference>
<accession>A0A1X7V7M6</accession>
<name>A0A1X7V7M6_AMPQE</name>
<dbReference type="OrthoDB" id="6120376at2759"/>
<dbReference type="AlphaFoldDB" id="A0A1X7V7M6"/>
<dbReference type="InParanoid" id="A0A1X7V7M6"/>
<sequence length="238" mass="26650">MPRLKQIMKWVAVLREREGSTSRRGRLPVTPNILRRMRALWLPGSKEEGYSHVMLWAVSCVTFFTFSHSGEMTVPEGTRFDPRVHLDVQDISVDREGQPRVVSIRLKKSKTDQEGRGATLIFGRTGNELCPVSVLIQYIKLRGTKPGPLFQWKDGTPLSCTRFVGEVQKVLLEAGLPARRFTGHSFRIWASTTAATLGVEDSTIQTLGRWKSSAFLSYIRLGTGQLASMSKVLAQGDM</sequence>
<dbReference type="GO" id="GO:0006310">
    <property type="term" value="P:DNA recombination"/>
    <property type="evidence" value="ECO:0007669"/>
    <property type="project" value="UniProtKB-KW"/>
</dbReference>
<dbReference type="PANTHER" id="PTHR34605:SF3">
    <property type="entry name" value="P CELL-TYPE AGGLUTINATION PROTEIN MAP4-LIKE-RELATED"/>
    <property type="match status" value="1"/>
</dbReference>
<proteinExistence type="predicted"/>
<evidence type="ECO:0000256" key="1">
    <source>
        <dbReference type="ARBA" id="ARBA00023172"/>
    </source>
</evidence>
<dbReference type="InterPro" id="IPR011010">
    <property type="entry name" value="DNA_brk_join_enz"/>
</dbReference>
<dbReference type="GO" id="GO:0003677">
    <property type="term" value="F:DNA binding"/>
    <property type="evidence" value="ECO:0007669"/>
    <property type="project" value="InterPro"/>
</dbReference>
<evidence type="ECO:0000313" key="2">
    <source>
        <dbReference type="EnsemblMetazoa" id="Aqu2.1.35809_001"/>
    </source>
</evidence>
<keyword evidence="1" id="KW-0233">DNA recombination</keyword>
<dbReference type="SUPFAM" id="SSF56349">
    <property type="entry name" value="DNA breaking-rejoining enzymes"/>
    <property type="match status" value="1"/>
</dbReference>
<organism evidence="2">
    <name type="scientific">Amphimedon queenslandica</name>
    <name type="common">Sponge</name>
    <dbReference type="NCBI Taxonomy" id="400682"/>
    <lineage>
        <taxon>Eukaryota</taxon>
        <taxon>Metazoa</taxon>
        <taxon>Porifera</taxon>
        <taxon>Demospongiae</taxon>
        <taxon>Heteroscleromorpha</taxon>
        <taxon>Haplosclerida</taxon>
        <taxon>Niphatidae</taxon>
        <taxon>Amphimedon</taxon>
    </lineage>
</organism>
<evidence type="ECO:0008006" key="3">
    <source>
        <dbReference type="Google" id="ProtNLM"/>
    </source>
</evidence>
<dbReference type="Gene3D" id="1.10.443.10">
    <property type="entry name" value="Intergrase catalytic core"/>
    <property type="match status" value="1"/>
</dbReference>
<dbReference type="STRING" id="400682.A0A1X7V7M6"/>
<dbReference type="EnsemblMetazoa" id="Aqu2.1.35809_001">
    <property type="protein sequence ID" value="Aqu2.1.35809_001"/>
    <property type="gene ID" value="Aqu2.1.35809"/>
</dbReference>
<reference evidence="2" key="1">
    <citation type="submission" date="2017-05" db="UniProtKB">
        <authorList>
            <consortium name="EnsemblMetazoa"/>
        </authorList>
    </citation>
    <scope>IDENTIFICATION</scope>
</reference>